<gene>
    <name evidence="1" type="ORF">RIdsm_02745</name>
</gene>
<reference evidence="1 2" key="1">
    <citation type="submission" date="2018-08" db="EMBL/GenBank/DDBJ databases">
        <title>Genetic Globetrotter - A new plasmid hitch-hiking vast phylogenetic and geographic distances.</title>
        <authorList>
            <person name="Vollmers J."/>
            <person name="Petersen J."/>
        </authorList>
    </citation>
    <scope>NUCLEOTIDE SEQUENCE [LARGE SCALE GENOMIC DNA]</scope>
    <source>
        <strain evidence="1 2">DSM 26383</strain>
    </source>
</reference>
<dbReference type="AlphaFoldDB" id="A0A5P3AC53"/>
<dbReference type="Proteomes" id="UP000325785">
    <property type="component" value="Chromosome"/>
</dbReference>
<proteinExistence type="predicted"/>
<name>A0A5P3AC53_9RHOB</name>
<protein>
    <submittedName>
        <fullName evidence="1">Uncharacterized protein</fullName>
    </submittedName>
</protein>
<evidence type="ECO:0000313" key="2">
    <source>
        <dbReference type="Proteomes" id="UP000325785"/>
    </source>
</evidence>
<dbReference type="EMBL" id="CP031598">
    <property type="protein sequence ID" value="QEW26937.1"/>
    <property type="molecule type" value="Genomic_DNA"/>
</dbReference>
<accession>A0A5P3AC53</accession>
<sequence length="31" mass="3533">MKKLQVKYLMRLHSVTEAQAQALAFLIWGAS</sequence>
<evidence type="ECO:0000313" key="1">
    <source>
        <dbReference type="EMBL" id="QEW26937.1"/>
    </source>
</evidence>
<organism evidence="1 2">
    <name type="scientific">Roseovarius indicus</name>
    <dbReference type="NCBI Taxonomy" id="540747"/>
    <lineage>
        <taxon>Bacteria</taxon>
        <taxon>Pseudomonadati</taxon>
        <taxon>Pseudomonadota</taxon>
        <taxon>Alphaproteobacteria</taxon>
        <taxon>Rhodobacterales</taxon>
        <taxon>Roseobacteraceae</taxon>
        <taxon>Roseovarius</taxon>
    </lineage>
</organism>
<dbReference type="KEGG" id="rid:RIdsm_02745"/>